<feature type="chain" id="PRO_5040389406" description="Actin-related protein 10" evidence="1">
    <location>
        <begin position="22"/>
        <end position="90"/>
    </location>
</feature>
<evidence type="ECO:0000313" key="3">
    <source>
        <dbReference type="Proteomes" id="UP001153709"/>
    </source>
</evidence>
<dbReference type="EMBL" id="OU898279">
    <property type="protein sequence ID" value="CAG9832669.1"/>
    <property type="molecule type" value="Genomic_DNA"/>
</dbReference>
<dbReference type="SUPFAM" id="SSF53067">
    <property type="entry name" value="Actin-like ATPase domain"/>
    <property type="match status" value="1"/>
</dbReference>
<dbReference type="AlphaFoldDB" id="A0A9N9SUY3"/>
<feature type="signal peptide" evidence="1">
    <location>
        <begin position="1"/>
        <end position="21"/>
    </location>
</feature>
<keyword evidence="3" id="KW-1185">Reference proteome</keyword>
<accession>A0A9N9SUY3</accession>
<proteinExistence type="predicted"/>
<name>A0A9N9SUY3_DIABA</name>
<evidence type="ECO:0008006" key="4">
    <source>
        <dbReference type="Google" id="ProtNLM"/>
    </source>
</evidence>
<dbReference type="Proteomes" id="UP001153709">
    <property type="component" value="Chromosome 4"/>
</dbReference>
<dbReference type="OrthoDB" id="337660at2759"/>
<organism evidence="2 3">
    <name type="scientific">Diabrotica balteata</name>
    <name type="common">Banded cucumber beetle</name>
    <dbReference type="NCBI Taxonomy" id="107213"/>
    <lineage>
        <taxon>Eukaryota</taxon>
        <taxon>Metazoa</taxon>
        <taxon>Ecdysozoa</taxon>
        <taxon>Arthropoda</taxon>
        <taxon>Hexapoda</taxon>
        <taxon>Insecta</taxon>
        <taxon>Pterygota</taxon>
        <taxon>Neoptera</taxon>
        <taxon>Endopterygota</taxon>
        <taxon>Coleoptera</taxon>
        <taxon>Polyphaga</taxon>
        <taxon>Cucujiformia</taxon>
        <taxon>Chrysomeloidea</taxon>
        <taxon>Chrysomelidae</taxon>
        <taxon>Galerucinae</taxon>
        <taxon>Diabroticina</taxon>
        <taxon>Diabroticites</taxon>
        <taxon>Diabrotica</taxon>
    </lineage>
</organism>
<dbReference type="InterPro" id="IPR004000">
    <property type="entry name" value="Actin"/>
</dbReference>
<evidence type="ECO:0000313" key="2">
    <source>
        <dbReference type="EMBL" id="CAG9832669.1"/>
    </source>
</evidence>
<dbReference type="Pfam" id="PF00022">
    <property type="entry name" value="Actin"/>
    <property type="match status" value="1"/>
</dbReference>
<gene>
    <name evidence="2" type="ORF">DIABBA_LOCUS6125</name>
</gene>
<protein>
    <recommendedName>
        <fullName evidence="4">Actin-related protein 10</fullName>
    </recommendedName>
</protein>
<dbReference type="Gene3D" id="3.30.420.40">
    <property type="match status" value="1"/>
</dbReference>
<reference evidence="2" key="1">
    <citation type="submission" date="2022-01" db="EMBL/GenBank/DDBJ databases">
        <authorList>
            <person name="King R."/>
        </authorList>
    </citation>
    <scope>NUCLEOTIDE SEQUENCE</scope>
</reference>
<sequence>MLSLPSHLVILANIAVDTVVVVDIGYQEAVVNPVCHGFPMIQAWQVLPIGTEAIHNKLRTLLSSNNTEIQNLSEETLEDIKVRSCFVTEK</sequence>
<evidence type="ECO:0000256" key="1">
    <source>
        <dbReference type="SAM" id="SignalP"/>
    </source>
</evidence>
<keyword evidence="1" id="KW-0732">Signal</keyword>
<dbReference type="InterPro" id="IPR043129">
    <property type="entry name" value="ATPase_NBD"/>
</dbReference>